<keyword evidence="1" id="KW-0732">Signal</keyword>
<dbReference type="InterPro" id="IPR050951">
    <property type="entry name" value="Retrovirus_Pol_polyprotein"/>
</dbReference>
<comment type="caution">
    <text evidence="3">The sequence shown here is derived from an EMBL/GenBank/DDBJ whole genome shotgun (WGS) entry which is preliminary data.</text>
</comment>
<name>A0A9P7C8E5_RHIOR</name>
<reference evidence="3" key="1">
    <citation type="journal article" date="2020" name="Microb. Genom.">
        <title>Genetic diversity of clinical and environmental Mucorales isolates obtained from an investigation of mucormycosis cases among solid organ transplant recipients.</title>
        <authorList>
            <person name="Nguyen M.H."/>
            <person name="Kaul D."/>
            <person name="Muto C."/>
            <person name="Cheng S.J."/>
            <person name="Richter R.A."/>
            <person name="Bruno V.M."/>
            <person name="Liu G."/>
            <person name="Beyhan S."/>
            <person name="Sundermann A.J."/>
            <person name="Mounaud S."/>
            <person name="Pasculle A.W."/>
            <person name="Nierman W.C."/>
            <person name="Driscoll E."/>
            <person name="Cumbie R."/>
            <person name="Clancy C.J."/>
            <person name="Dupont C.L."/>
        </authorList>
    </citation>
    <scope>NUCLEOTIDE SEQUENCE</scope>
    <source>
        <strain evidence="3">GL16</strain>
    </source>
</reference>
<dbReference type="InterPro" id="IPR012337">
    <property type="entry name" value="RNaseH-like_sf"/>
</dbReference>
<dbReference type="PROSITE" id="PS50994">
    <property type="entry name" value="INTEGRASE"/>
    <property type="match status" value="1"/>
</dbReference>
<sequence length="442" mass="50282">MPMSFAWFVAIYRHLVDGTYPSGCTDANEKRRIKYQAKKYFVDGDRLLEMGTGREVVHEGNAVEIIRMVHGEGHLGVVNTVKKLLLGYVCTEAREIVAEVVKTCETCQFRARVDRSRHNPGYIVKTPRHPFFMVGCDAVGPLTQTARGNKYILVATDYLTRWPMALAVPEINAVTTQKFLYGEIVAQYGVPNYLLTDRGSNFVATLVHEFLAKIGCKHITTTSWRPNCNGACERLNQTLCRTIAKLARDEDKIHQWDNYIASALLAVRTMKNSATGFTPAFLLYGYEFMTPVIWMAPREDFVEDDWEETIKERAVMIQEKLKEAREHARMKSDEKKKKEKAAYDRTVGFRKQFEVGEEVLMKDMLPASKFADKWIGPFRVLKVNKNGTYHLVGSNSRKLDGAVNGDKLTAFHNAKLMVPDVTVTRAQQQFKSWVARFSTVPS</sequence>
<feature type="signal peptide" evidence="1">
    <location>
        <begin position="1"/>
        <end position="18"/>
    </location>
</feature>
<dbReference type="SUPFAM" id="SSF53098">
    <property type="entry name" value="Ribonuclease H-like"/>
    <property type="match status" value="1"/>
</dbReference>
<organism evidence="3 4">
    <name type="scientific">Rhizopus oryzae</name>
    <name type="common">Mucormycosis agent</name>
    <name type="synonym">Rhizopus arrhizus var. delemar</name>
    <dbReference type="NCBI Taxonomy" id="64495"/>
    <lineage>
        <taxon>Eukaryota</taxon>
        <taxon>Fungi</taxon>
        <taxon>Fungi incertae sedis</taxon>
        <taxon>Mucoromycota</taxon>
        <taxon>Mucoromycotina</taxon>
        <taxon>Mucoromycetes</taxon>
        <taxon>Mucorales</taxon>
        <taxon>Mucorineae</taxon>
        <taxon>Rhizopodaceae</taxon>
        <taxon>Rhizopus</taxon>
    </lineage>
</organism>
<dbReference type="InterPro" id="IPR001584">
    <property type="entry name" value="Integrase_cat-core"/>
</dbReference>
<evidence type="ECO:0000256" key="1">
    <source>
        <dbReference type="SAM" id="SignalP"/>
    </source>
</evidence>
<dbReference type="InterPro" id="IPR036397">
    <property type="entry name" value="RNaseH_sf"/>
</dbReference>
<protein>
    <recommendedName>
        <fullName evidence="2">Integrase catalytic domain-containing protein</fullName>
    </recommendedName>
</protein>
<feature type="domain" description="Integrase catalytic" evidence="2">
    <location>
        <begin position="126"/>
        <end position="287"/>
    </location>
</feature>
<dbReference type="Gene3D" id="1.10.340.70">
    <property type="match status" value="1"/>
</dbReference>
<gene>
    <name evidence="3" type="ORF">G6F51_008483</name>
</gene>
<dbReference type="Pfam" id="PF00665">
    <property type="entry name" value="rve"/>
    <property type="match status" value="1"/>
</dbReference>
<dbReference type="EMBL" id="JAANIT010001397">
    <property type="protein sequence ID" value="KAG1540503.1"/>
    <property type="molecule type" value="Genomic_DNA"/>
</dbReference>
<feature type="chain" id="PRO_5040427342" description="Integrase catalytic domain-containing protein" evidence="1">
    <location>
        <begin position="19"/>
        <end position="442"/>
    </location>
</feature>
<dbReference type="Gene3D" id="3.30.420.10">
    <property type="entry name" value="Ribonuclease H-like superfamily/Ribonuclease H"/>
    <property type="match status" value="1"/>
</dbReference>
<dbReference type="PANTHER" id="PTHR37984:SF5">
    <property type="entry name" value="PROTEIN NYNRIN-LIKE"/>
    <property type="match status" value="1"/>
</dbReference>
<dbReference type="GO" id="GO:0015074">
    <property type="term" value="P:DNA integration"/>
    <property type="evidence" value="ECO:0007669"/>
    <property type="project" value="InterPro"/>
</dbReference>
<dbReference type="GO" id="GO:0005634">
    <property type="term" value="C:nucleus"/>
    <property type="evidence" value="ECO:0007669"/>
    <property type="project" value="UniProtKB-ARBA"/>
</dbReference>
<dbReference type="GO" id="GO:0003676">
    <property type="term" value="F:nucleic acid binding"/>
    <property type="evidence" value="ECO:0007669"/>
    <property type="project" value="InterPro"/>
</dbReference>
<accession>A0A9P7C8E5</accession>
<dbReference type="InterPro" id="IPR041588">
    <property type="entry name" value="Integrase_H2C2"/>
</dbReference>
<dbReference type="FunFam" id="3.30.420.10:FF:000032">
    <property type="entry name" value="Retrovirus-related Pol polyprotein from transposon 297-like Protein"/>
    <property type="match status" value="1"/>
</dbReference>
<dbReference type="Pfam" id="PF17921">
    <property type="entry name" value="Integrase_H2C2"/>
    <property type="match status" value="1"/>
</dbReference>
<evidence type="ECO:0000259" key="2">
    <source>
        <dbReference type="PROSITE" id="PS50994"/>
    </source>
</evidence>
<dbReference type="Proteomes" id="UP000717996">
    <property type="component" value="Unassembled WGS sequence"/>
</dbReference>
<dbReference type="PANTHER" id="PTHR37984">
    <property type="entry name" value="PROTEIN CBG26694"/>
    <property type="match status" value="1"/>
</dbReference>
<evidence type="ECO:0000313" key="4">
    <source>
        <dbReference type="Proteomes" id="UP000717996"/>
    </source>
</evidence>
<proteinExistence type="predicted"/>
<evidence type="ECO:0000313" key="3">
    <source>
        <dbReference type="EMBL" id="KAG1540503.1"/>
    </source>
</evidence>
<dbReference type="AlphaFoldDB" id="A0A9P7C8E5"/>